<dbReference type="InterPro" id="IPR035899">
    <property type="entry name" value="DBL_dom_sf"/>
</dbReference>
<evidence type="ECO:0000313" key="2">
    <source>
        <dbReference type="Proteomes" id="UP001626550"/>
    </source>
</evidence>
<reference evidence="1 2" key="1">
    <citation type="submission" date="2024-11" db="EMBL/GenBank/DDBJ databases">
        <title>Adaptive evolution of stress response genes in parasites aligns with host niche diversity.</title>
        <authorList>
            <person name="Hahn C."/>
            <person name="Resl P."/>
        </authorList>
    </citation>
    <scope>NUCLEOTIDE SEQUENCE [LARGE SCALE GENOMIC DNA]</scope>
    <source>
        <strain evidence="1">EGGRZ-B1_66</strain>
        <tissue evidence="1">Body</tissue>
    </source>
</reference>
<sequence length="222" mass="25858">MEVTVKRMEEDNVIDEGELRLPSSCSYKPIKKALSIPKRLGIGKRERDKCYHLVKELLLTERTYLNDLDILVGVSAVRCTAMQAKALLRDRWNEIELCFQSLRQFVLNQDECRTLHAFLETNMWSMLDALRSGHLSLLAEMESRLARWEQNSHEATRMRASYRHIFSEYCKAYHSWTVKKRHLNDSNVVVASADISRRGREKCQPPADDCGVIVPPRHRKSR</sequence>
<dbReference type="Gene3D" id="1.20.900.10">
    <property type="entry name" value="Dbl homology (DH) domain"/>
    <property type="match status" value="1"/>
</dbReference>
<dbReference type="SUPFAM" id="SSF48065">
    <property type="entry name" value="DBL homology domain (DH-domain)"/>
    <property type="match status" value="1"/>
</dbReference>
<comment type="caution">
    <text evidence="1">The sequence shown here is derived from an EMBL/GenBank/DDBJ whole genome shotgun (WGS) entry which is preliminary data.</text>
</comment>
<organism evidence="1 2">
    <name type="scientific">Cichlidogyrus casuarinus</name>
    <dbReference type="NCBI Taxonomy" id="1844966"/>
    <lineage>
        <taxon>Eukaryota</taxon>
        <taxon>Metazoa</taxon>
        <taxon>Spiralia</taxon>
        <taxon>Lophotrochozoa</taxon>
        <taxon>Platyhelminthes</taxon>
        <taxon>Monogenea</taxon>
        <taxon>Monopisthocotylea</taxon>
        <taxon>Dactylogyridea</taxon>
        <taxon>Ancyrocephalidae</taxon>
        <taxon>Cichlidogyrus</taxon>
    </lineage>
</organism>
<gene>
    <name evidence="1" type="ORF">Ciccas_005593</name>
</gene>
<evidence type="ECO:0008006" key="3">
    <source>
        <dbReference type="Google" id="ProtNLM"/>
    </source>
</evidence>
<name>A0ABD2Q968_9PLAT</name>
<protein>
    <recommendedName>
        <fullName evidence="3">DH domain-containing protein</fullName>
    </recommendedName>
</protein>
<keyword evidence="2" id="KW-1185">Reference proteome</keyword>
<dbReference type="Proteomes" id="UP001626550">
    <property type="component" value="Unassembled WGS sequence"/>
</dbReference>
<dbReference type="AlphaFoldDB" id="A0ABD2Q968"/>
<accession>A0ABD2Q968</accession>
<proteinExistence type="predicted"/>
<evidence type="ECO:0000313" key="1">
    <source>
        <dbReference type="EMBL" id="KAL3315772.1"/>
    </source>
</evidence>
<dbReference type="EMBL" id="JBJKFK010000668">
    <property type="protein sequence ID" value="KAL3315772.1"/>
    <property type="molecule type" value="Genomic_DNA"/>
</dbReference>